<dbReference type="InterPro" id="IPR003812">
    <property type="entry name" value="Fido"/>
</dbReference>
<dbReference type="AlphaFoldDB" id="A0A543AZR3"/>
<dbReference type="Proteomes" id="UP000317043">
    <property type="component" value="Unassembled WGS sequence"/>
</dbReference>
<name>A0A543AZR3_9ACTN</name>
<dbReference type="Pfam" id="PF02661">
    <property type="entry name" value="Fic"/>
    <property type="match status" value="1"/>
</dbReference>
<dbReference type="InterPro" id="IPR006440">
    <property type="entry name" value="Doc"/>
</dbReference>
<keyword evidence="3" id="KW-1185">Reference proteome</keyword>
<dbReference type="PROSITE" id="PS51459">
    <property type="entry name" value="FIDO"/>
    <property type="match status" value="1"/>
</dbReference>
<sequence length="125" mass="13641">MTDYLSLEDLLRIAVKIQGVSPPQVRDYGLLDSAAARPQASVFGDEAYPSLDEKAAALLHSLARNHTLVDGNTRLAWVAMRVFCQLNGADLQAPDVDSAEEFVLATARGELDVPEIAKTLATWRF</sequence>
<dbReference type="GO" id="GO:0016301">
    <property type="term" value="F:kinase activity"/>
    <property type="evidence" value="ECO:0007669"/>
    <property type="project" value="InterPro"/>
</dbReference>
<comment type="caution">
    <text evidence="2">The sequence shown here is derived from an EMBL/GenBank/DDBJ whole genome shotgun (WGS) entry which is preliminary data.</text>
</comment>
<dbReference type="OrthoDB" id="9802752at2"/>
<dbReference type="PANTHER" id="PTHR39426">
    <property type="entry name" value="HOMOLOGY TO DEATH-ON-CURING PROTEIN OF PHAGE P1"/>
    <property type="match status" value="1"/>
</dbReference>
<dbReference type="EMBL" id="VFOW01000001">
    <property type="protein sequence ID" value="TQL78059.1"/>
    <property type="molecule type" value="Genomic_DNA"/>
</dbReference>
<protein>
    <submittedName>
        <fullName evidence="2">Death-on-curing protein</fullName>
    </submittedName>
</protein>
<organism evidence="2 3">
    <name type="scientific">Stackebrandtia endophytica</name>
    <dbReference type="NCBI Taxonomy" id="1496996"/>
    <lineage>
        <taxon>Bacteria</taxon>
        <taxon>Bacillati</taxon>
        <taxon>Actinomycetota</taxon>
        <taxon>Actinomycetes</taxon>
        <taxon>Glycomycetales</taxon>
        <taxon>Glycomycetaceae</taxon>
        <taxon>Stackebrandtia</taxon>
    </lineage>
</organism>
<dbReference type="InterPro" id="IPR053737">
    <property type="entry name" value="Type_II_TA_Toxin"/>
</dbReference>
<evidence type="ECO:0000313" key="3">
    <source>
        <dbReference type="Proteomes" id="UP000317043"/>
    </source>
</evidence>
<dbReference type="InParanoid" id="A0A543AZR3"/>
<evidence type="ECO:0000259" key="1">
    <source>
        <dbReference type="PROSITE" id="PS51459"/>
    </source>
</evidence>
<accession>A0A543AZR3</accession>
<dbReference type="RefSeq" id="WP_142041917.1">
    <property type="nucleotide sequence ID" value="NZ_JBHTGS010000001.1"/>
</dbReference>
<dbReference type="PANTHER" id="PTHR39426:SF1">
    <property type="entry name" value="HOMOLOGY TO DEATH-ON-CURING PROTEIN OF PHAGE P1"/>
    <property type="match status" value="1"/>
</dbReference>
<gene>
    <name evidence="2" type="ORF">FB566_3635</name>
</gene>
<evidence type="ECO:0000313" key="2">
    <source>
        <dbReference type="EMBL" id="TQL78059.1"/>
    </source>
</evidence>
<feature type="domain" description="Fido" evidence="1">
    <location>
        <begin position="5"/>
        <end position="125"/>
    </location>
</feature>
<reference evidence="2 3" key="1">
    <citation type="submission" date="2019-06" db="EMBL/GenBank/DDBJ databases">
        <title>Sequencing the genomes of 1000 actinobacteria strains.</title>
        <authorList>
            <person name="Klenk H.-P."/>
        </authorList>
    </citation>
    <scope>NUCLEOTIDE SEQUENCE [LARGE SCALE GENOMIC DNA]</scope>
    <source>
        <strain evidence="2 3">DSM 45928</strain>
    </source>
</reference>
<proteinExistence type="predicted"/>
<dbReference type="Gene3D" id="1.20.120.1870">
    <property type="entry name" value="Fic/DOC protein, Fido domain"/>
    <property type="match status" value="1"/>
</dbReference>